<dbReference type="Pfam" id="PF06985">
    <property type="entry name" value="HET"/>
    <property type="match status" value="2"/>
</dbReference>
<comment type="caution">
    <text evidence="3">The sequence shown here is derived from an EMBL/GenBank/DDBJ whole genome shotgun (WGS) entry which is preliminary data.</text>
</comment>
<gene>
    <name evidence="3" type="ORF">SLS62_001530</name>
</gene>
<proteinExistence type="predicted"/>
<protein>
    <recommendedName>
        <fullName evidence="2">Heterokaryon incompatibility domain-containing protein</fullName>
    </recommendedName>
</protein>
<name>A0AAN9YVU9_9PEZI</name>
<feature type="region of interest" description="Disordered" evidence="1">
    <location>
        <begin position="1205"/>
        <end position="1232"/>
    </location>
</feature>
<keyword evidence="4" id="KW-1185">Reference proteome</keyword>
<sequence length="1470" mass="166429">MICAVCREGLEGIWDPLKTKRVGLIRDFPDVLRMVYPDVEDKYEFEEEILKKHELAEPEHYVFGHHVDYDSLLRSQEQGCVACIQFDHDRDDESEIFKSLNYFSVFTILLPRAGIPRPEITFFAGQTLCYIPLEMLLHDELSFREDQGIFRLVSGSKLESEEHYATLSHCWGPGPADKKLRLLGKTESMLRDGMPVDILPKTFRHAFEVIARFDIRYIWIDRLCIIQDSADDWRREAATMQTVYRNGFLNIAALGAKDDQEGCFFDRDPLQVAPTVFSLLSADGRGPKGLYRLEEEDDHWKETFGGEPLLSRAWVLQERALAARNLYFGRKQVFWECFESNHCETCPKTTLVKSLGSSKHASLTAGTDHEPYAWKSLINVRREGAQRGLMQQWSAAVHEYCECSLTFPNDKLVALSGLAKHMRNKLSDEYLAGLWRATMPGSLLWTVKKPGRRPPTYRAPSWSWASLDGDIITSKSTVTPQYVNLVRAHILPRGEDATGELVGGHIHLHGPLCIAAGIRRSKEPNSYSKLIGSLHHPITKTMINVDFTGNDVYFDTDDDLYDQVAVLIFRADPLVSLSATECKGLAFVAEGGPKAMYRRVGYVRMKMSEDEDNLSLVLDGSEGRISSYASLGRRDLCEPKQYVFGHHPNYDSLARSKAQGCVLCKDFDFLNDSEDVNQAFKAVGYYSVFTVVLPKASPPEMVVYSGEGPEQFPHDLVEYDDDDHINPEITGSTSDAVTWSLVQEWLSTCIHKHELCSTQAAKGFAPTRLLELDSSGPERTFRLTDGGSIETGEPYFTLSHCWGSGPAEEKLRLLTSNGDLLRNGLPVSSLPRLFRDAFEILERLGGRYLWIDRLCIVQDSGEDWEAEASTMQTVYQNGFLNIAALGAHSDQDGCFFNRDPRMVAPTIIDLRPPSTDPDEYESWRPTFENEPLLGRAWVLQERILATRNLYFGSKQVFWECGQATHCETIPRKLNLVKPSMPRIPRAPRAKDGEPGRRTWKSLIDPSTEMRSSGWYRVVQHYSECNLTFPTDKLVALSGLAKDMSNRLMGDDSGSNAYLAGIWRNTMPGSLLWRPTSQSNRPPVYRAPSWSWASVDGDIEFVTGGTSWVVRVIRAQTIPHGKDVTGELIGGHIILSAPLCIARGIKHRDTFPNGRKVHKIKSIHYPDTGKDFRFDDTMLYFDTQDHYENFAIIIFKIDMLPYPEESTIPSGPSTQPSSSAATTERNRRFTHESISSTEDPFAYLKYFDTMFLIDDSDSMVRYWNEVAMLLEQITDICVEHDRNGIDIYFINHRPHGSFFSDKHGYKNIGATDGNLEFHDSVAGIFHHVRPRGKCRLHHALEHIWGEYSQELRDTRYLSNRTKWPRPLNLIVITAGHVYGRRPHEALRRFAEELDRVGAPPYQVGVQLFQVGDDAKIKNALECVDDGLHKDAKTRDMVDTVTWSGKPGELSAEAVLKVVLGSVQRSLDEMVA</sequence>
<feature type="domain" description="Heterokaryon incompatibility" evidence="2">
    <location>
        <begin position="164"/>
        <end position="318"/>
    </location>
</feature>
<organism evidence="3 4">
    <name type="scientific">Diatrype stigma</name>
    <dbReference type="NCBI Taxonomy" id="117547"/>
    <lineage>
        <taxon>Eukaryota</taxon>
        <taxon>Fungi</taxon>
        <taxon>Dikarya</taxon>
        <taxon>Ascomycota</taxon>
        <taxon>Pezizomycotina</taxon>
        <taxon>Sordariomycetes</taxon>
        <taxon>Xylariomycetidae</taxon>
        <taxon>Xylariales</taxon>
        <taxon>Diatrypaceae</taxon>
        <taxon>Diatrype</taxon>
    </lineage>
</organism>
<reference evidence="3 4" key="1">
    <citation type="submission" date="2024-02" db="EMBL/GenBank/DDBJ databases">
        <title>De novo assembly and annotation of 12 fungi associated with fruit tree decline syndrome in Ontario, Canada.</title>
        <authorList>
            <person name="Sulman M."/>
            <person name="Ellouze W."/>
            <person name="Ilyukhin E."/>
        </authorList>
    </citation>
    <scope>NUCLEOTIDE SEQUENCE [LARGE SCALE GENOMIC DNA]</scope>
    <source>
        <strain evidence="3 4">M11/M66-122</strain>
    </source>
</reference>
<dbReference type="PANTHER" id="PTHR33112:SF16">
    <property type="entry name" value="HETEROKARYON INCOMPATIBILITY DOMAIN-CONTAINING PROTEIN"/>
    <property type="match status" value="1"/>
</dbReference>
<feature type="compositionally biased region" description="Low complexity" evidence="1">
    <location>
        <begin position="1205"/>
        <end position="1222"/>
    </location>
</feature>
<dbReference type="EMBL" id="JAKJXP020000007">
    <property type="protein sequence ID" value="KAK7756304.1"/>
    <property type="molecule type" value="Genomic_DNA"/>
</dbReference>
<dbReference type="Proteomes" id="UP001320420">
    <property type="component" value="Unassembled WGS sequence"/>
</dbReference>
<evidence type="ECO:0000256" key="1">
    <source>
        <dbReference type="SAM" id="MobiDB-lite"/>
    </source>
</evidence>
<evidence type="ECO:0000313" key="3">
    <source>
        <dbReference type="EMBL" id="KAK7756304.1"/>
    </source>
</evidence>
<feature type="domain" description="Heterokaryon incompatibility" evidence="2">
    <location>
        <begin position="795"/>
        <end position="941"/>
    </location>
</feature>
<feature type="region of interest" description="Disordered" evidence="1">
    <location>
        <begin position="981"/>
        <end position="1000"/>
    </location>
</feature>
<dbReference type="InterPro" id="IPR010730">
    <property type="entry name" value="HET"/>
</dbReference>
<evidence type="ECO:0000259" key="2">
    <source>
        <dbReference type="Pfam" id="PF06985"/>
    </source>
</evidence>
<evidence type="ECO:0000313" key="4">
    <source>
        <dbReference type="Proteomes" id="UP001320420"/>
    </source>
</evidence>
<dbReference type="SUPFAM" id="SSF53300">
    <property type="entry name" value="vWA-like"/>
    <property type="match status" value="1"/>
</dbReference>
<dbReference type="PANTHER" id="PTHR33112">
    <property type="entry name" value="DOMAIN PROTEIN, PUTATIVE-RELATED"/>
    <property type="match status" value="1"/>
</dbReference>
<accession>A0AAN9YVU9</accession>
<dbReference type="InterPro" id="IPR036465">
    <property type="entry name" value="vWFA_dom_sf"/>
</dbReference>